<evidence type="ECO:0000256" key="2">
    <source>
        <dbReference type="ARBA" id="ARBA00022448"/>
    </source>
</evidence>
<dbReference type="EMBL" id="MFNE01000008">
    <property type="protein sequence ID" value="OGG96871.1"/>
    <property type="molecule type" value="Genomic_DNA"/>
</dbReference>
<proteinExistence type="inferred from homology"/>
<keyword evidence="4" id="KW-0175">Coiled coil</keyword>
<accession>A0A1F6GFH9</accession>
<name>A0A1F6GFH9_9PROT</name>
<evidence type="ECO:0000313" key="6">
    <source>
        <dbReference type="Proteomes" id="UP000178449"/>
    </source>
</evidence>
<feature type="coiled-coil region" evidence="4">
    <location>
        <begin position="1"/>
        <end position="59"/>
    </location>
</feature>
<dbReference type="InterPro" id="IPR002699">
    <property type="entry name" value="V_ATPase_D"/>
</dbReference>
<gene>
    <name evidence="5" type="ORF">A2527_00385</name>
</gene>
<sequence>MAQLKLTKTELKTQKDRLKAYRRFLPTLQVKKQLLQKEILLARATLEYAQAELATLEDEVKPWIACFGEEADWESLIKIEELVTHTESIAGIEIRRFEAIKIKISPYNLYIVPLWVDGALEIIERFLKSTFKARLAEEAMRRLQAELTVTTQRVNLFEKVKIPEAKLAINKITTYLDDQARVAVGWARGAKKKLAQAAEGL</sequence>
<evidence type="ECO:0008006" key="7">
    <source>
        <dbReference type="Google" id="ProtNLM"/>
    </source>
</evidence>
<protein>
    <recommendedName>
        <fullName evidence="7">V-type ATP synthase subunit D</fullName>
    </recommendedName>
</protein>
<evidence type="ECO:0000313" key="5">
    <source>
        <dbReference type="EMBL" id="OGG96871.1"/>
    </source>
</evidence>
<keyword evidence="3" id="KW-0406">Ion transport</keyword>
<dbReference type="NCBIfam" id="TIGR00309">
    <property type="entry name" value="V_ATPase_subD"/>
    <property type="match status" value="1"/>
</dbReference>
<dbReference type="Gene3D" id="1.10.287.3240">
    <property type="match status" value="1"/>
</dbReference>
<evidence type="ECO:0000256" key="3">
    <source>
        <dbReference type="ARBA" id="ARBA00023065"/>
    </source>
</evidence>
<dbReference type="Pfam" id="PF01813">
    <property type="entry name" value="ATP-synt_D"/>
    <property type="match status" value="1"/>
</dbReference>
<keyword evidence="2" id="KW-0813">Transport</keyword>
<dbReference type="AlphaFoldDB" id="A0A1F6GFH9"/>
<evidence type="ECO:0000256" key="1">
    <source>
        <dbReference type="ARBA" id="ARBA00005850"/>
    </source>
</evidence>
<dbReference type="GO" id="GO:0046961">
    <property type="term" value="F:proton-transporting ATPase activity, rotational mechanism"/>
    <property type="evidence" value="ECO:0007669"/>
    <property type="project" value="InterPro"/>
</dbReference>
<evidence type="ECO:0000256" key="4">
    <source>
        <dbReference type="SAM" id="Coils"/>
    </source>
</evidence>
<comment type="similarity">
    <text evidence="1">Belongs to the V-ATPase D subunit family.</text>
</comment>
<comment type="caution">
    <text evidence="5">The sequence shown here is derived from an EMBL/GenBank/DDBJ whole genome shotgun (WGS) entry which is preliminary data.</text>
</comment>
<dbReference type="STRING" id="1817772.A2527_00385"/>
<reference evidence="5 6" key="1">
    <citation type="journal article" date="2016" name="Nat. Commun.">
        <title>Thousands of microbial genomes shed light on interconnected biogeochemical processes in an aquifer system.</title>
        <authorList>
            <person name="Anantharaman K."/>
            <person name="Brown C.T."/>
            <person name="Hug L.A."/>
            <person name="Sharon I."/>
            <person name="Castelle C.J."/>
            <person name="Probst A.J."/>
            <person name="Thomas B.C."/>
            <person name="Singh A."/>
            <person name="Wilkins M.J."/>
            <person name="Karaoz U."/>
            <person name="Brodie E.L."/>
            <person name="Williams K.H."/>
            <person name="Hubbard S.S."/>
            <person name="Banfield J.F."/>
        </authorList>
    </citation>
    <scope>NUCLEOTIDE SEQUENCE [LARGE SCALE GENOMIC DNA]</scope>
</reference>
<organism evidence="5 6">
    <name type="scientific">Candidatus Lambdaproteobacteria bacterium RIFOXYD2_FULL_50_16</name>
    <dbReference type="NCBI Taxonomy" id="1817772"/>
    <lineage>
        <taxon>Bacteria</taxon>
        <taxon>Pseudomonadati</taxon>
        <taxon>Pseudomonadota</taxon>
        <taxon>Candidatus Lambdaproteobacteria</taxon>
    </lineage>
</organism>
<dbReference type="Proteomes" id="UP000178449">
    <property type="component" value="Unassembled WGS sequence"/>
</dbReference>